<evidence type="ECO:0000313" key="3">
    <source>
        <dbReference type="Proteomes" id="UP000657918"/>
    </source>
</evidence>
<proteinExistence type="inferred from homology"/>
<dbReference type="Pfam" id="PF03398">
    <property type="entry name" value="Ist1"/>
    <property type="match status" value="1"/>
</dbReference>
<dbReference type="Gene3D" id="1.20.1260.60">
    <property type="entry name" value="Vacuolar protein sorting-associated protein Ist1"/>
    <property type="match status" value="1"/>
</dbReference>
<organism evidence="2 3">
    <name type="scientific">Salix dunnii</name>
    <dbReference type="NCBI Taxonomy" id="1413687"/>
    <lineage>
        <taxon>Eukaryota</taxon>
        <taxon>Viridiplantae</taxon>
        <taxon>Streptophyta</taxon>
        <taxon>Embryophyta</taxon>
        <taxon>Tracheophyta</taxon>
        <taxon>Spermatophyta</taxon>
        <taxon>Magnoliopsida</taxon>
        <taxon>eudicotyledons</taxon>
        <taxon>Gunneridae</taxon>
        <taxon>Pentapetalae</taxon>
        <taxon>rosids</taxon>
        <taxon>fabids</taxon>
        <taxon>Malpighiales</taxon>
        <taxon>Salicaceae</taxon>
        <taxon>Saliceae</taxon>
        <taxon>Salix</taxon>
    </lineage>
</organism>
<evidence type="ECO:0000256" key="1">
    <source>
        <dbReference type="ARBA" id="ARBA00005536"/>
    </source>
</evidence>
<dbReference type="GO" id="GO:0015031">
    <property type="term" value="P:protein transport"/>
    <property type="evidence" value="ECO:0007669"/>
    <property type="project" value="InterPro"/>
</dbReference>
<protein>
    <recommendedName>
        <fullName evidence="4">IST1-like protein</fullName>
    </recommendedName>
</protein>
<keyword evidence="3" id="KW-1185">Reference proteome</keyword>
<dbReference type="InterPro" id="IPR042277">
    <property type="entry name" value="IST1-like"/>
</dbReference>
<reference evidence="2 3" key="1">
    <citation type="submission" date="2020-10" db="EMBL/GenBank/DDBJ databases">
        <title>Plant Genome Project.</title>
        <authorList>
            <person name="Zhang R.-G."/>
        </authorList>
    </citation>
    <scope>NUCLEOTIDE SEQUENCE [LARGE SCALE GENOMIC DNA]</scope>
    <source>
        <strain evidence="2">FAFU-HL-1</strain>
        <tissue evidence="2">Leaf</tissue>
    </source>
</reference>
<evidence type="ECO:0008006" key="4">
    <source>
        <dbReference type="Google" id="ProtNLM"/>
    </source>
</evidence>
<comment type="similarity">
    <text evidence="1">Belongs to the IST1 family.</text>
</comment>
<dbReference type="InterPro" id="IPR005061">
    <property type="entry name" value="Ist1"/>
</dbReference>
<accession>A0A835MNM5</accession>
<gene>
    <name evidence="2" type="ORF">SADUNF_Sadunf17G0107200</name>
</gene>
<dbReference type="OrthoDB" id="29853at2759"/>
<evidence type="ECO:0000313" key="2">
    <source>
        <dbReference type="EMBL" id="KAF9663968.1"/>
    </source>
</evidence>
<dbReference type="AlphaFoldDB" id="A0A835MNM5"/>
<comment type="caution">
    <text evidence="2">The sequence shown here is derived from an EMBL/GenBank/DDBJ whole genome shotgun (WGS) entry which is preliminary data.</text>
</comment>
<dbReference type="PANTHER" id="PTHR12161:SF65">
    <property type="entry name" value="IST1-LIKE PROTEIN"/>
    <property type="match status" value="1"/>
</dbReference>
<dbReference type="FunFam" id="1.20.1260.60:FF:000002">
    <property type="entry name" value="Vacuolar protein sorting-associated protein IST1"/>
    <property type="match status" value="1"/>
</dbReference>
<dbReference type="EMBL" id="JADGMS010000017">
    <property type="protein sequence ID" value="KAF9663968.1"/>
    <property type="molecule type" value="Genomic_DNA"/>
</dbReference>
<sequence length="323" mass="36493">MGCLRSAAANYRVQNMGKKLDALFRRKFNTSKFNSLAKLAISRIAILKNQKQVRVSFAKSDFARQVEQLIKDQSMADAFDMMEDYIHFLVDRVVQLQKNKECPDELKEAISSLIFASSRCGEFPELQEIRGIFTSRFGKEFAARAVELRSNCGVNSYIIQNLSGRQPSLESRNKLLKGIANENGIILNLVEDTHVVAQENFHVDQPKQQQQNESKPVKLDVTEYQARTHVLPEELSGKSRGRKYKDVASAALEAFKSAVYAAQAARVAVELSRYESLDNEQHDHGILYDSDGSLTPELRRVYEASKESTQSKSIPLTLSILKR</sequence>
<dbReference type="Proteomes" id="UP000657918">
    <property type="component" value="Unassembled WGS sequence"/>
</dbReference>
<dbReference type="PANTHER" id="PTHR12161">
    <property type="entry name" value="IST1 FAMILY MEMBER"/>
    <property type="match status" value="1"/>
</dbReference>
<name>A0A835MNM5_9ROSI</name>